<accession>A0A7S2CFH6</accession>
<evidence type="ECO:0000313" key="1">
    <source>
        <dbReference type="EMBL" id="CAD9423763.1"/>
    </source>
</evidence>
<reference evidence="1" key="1">
    <citation type="submission" date="2021-01" db="EMBL/GenBank/DDBJ databases">
        <authorList>
            <person name="Corre E."/>
            <person name="Pelletier E."/>
            <person name="Niang G."/>
            <person name="Scheremetjew M."/>
            <person name="Finn R."/>
            <person name="Kale V."/>
            <person name="Holt S."/>
            <person name="Cochrane G."/>
            <person name="Meng A."/>
            <person name="Brown T."/>
            <person name="Cohen L."/>
        </authorList>
    </citation>
    <scope>NUCLEOTIDE SEQUENCE</scope>
    <source>
        <strain evidence="1">UTEX LB 985</strain>
    </source>
</reference>
<dbReference type="InterPro" id="IPR010869">
    <property type="entry name" value="DUF1501"/>
</dbReference>
<protein>
    <recommendedName>
        <fullName evidence="2">DUF1501 domain-containing protein</fullName>
    </recommendedName>
</protein>
<proteinExistence type="predicted"/>
<gene>
    <name evidence="1" type="ORF">CBRE1094_LOCUS8367</name>
</gene>
<dbReference type="AlphaFoldDB" id="A0A7S2CFH6"/>
<sequence>MLLTSGPVRLTRLQHSADDLVELTKHVSSSAFGETYSRIIDDALESAEGLAHVLDEVQLSTHFTDYPYYRLGAISSQLEQVAKVIGGRQSFENERDAFFVSSSIAWDSHVSVDENWPHRVGVGHLWEGVNSALSSFVAEMKAQGMWESVTLVMGSEFGRALPSNGRGTDHGWGGHAFVVGGAVKGGQILGQYPEDLHVNAATRLHSSIIPTLSHEATWHALAQWLGVEDDAMEEVLPNKRNFECTGRMGCGLLIKGDMFKTASAPSPPTSTPNDGLR</sequence>
<name>A0A7S2CFH6_9EUKA</name>
<dbReference type="Pfam" id="PF07394">
    <property type="entry name" value="DUF1501"/>
    <property type="match status" value="1"/>
</dbReference>
<dbReference type="EMBL" id="HBGU01015601">
    <property type="protein sequence ID" value="CAD9423763.1"/>
    <property type="molecule type" value="Transcribed_RNA"/>
</dbReference>
<organism evidence="1">
    <name type="scientific">Haptolina brevifila</name>
    <dbReference type="NCBI Taxonomy" id="156173"/>
    <lineage>
        <taxon>Eukaryota</taxon>
        <taxon>Haptista</taxon>
        <taxon>Haptophyta</taxon>
        <taxon>Prymnesiophyceae</taxon>
        <taxon>Prymnesiales</taxon>
        <taxon>Prymnesiaceae</taxon>
        <taxon>Haptolina</taxon>
    </lineage>
</organism>
<dbReference type="PANTHER" id="PTHR43737:SF1">
    <property type="entry name" value="DUF1501 DOMAIN-CONTAINING PROTEIN"/>
    <property type="match status" value="1"/>
</dbReference>
<evidence type="ECO:0008006" key="2">
    <source>
        <dbReference type="Google" id="ProtNLM"/>
    </source>
</evidence>
<dbReference type="PANTHER" id="PTHR43737">
    <property type="entry name" value="BLL7424 PROTEIN"/>
    <property type="match status" value="1"/>
</dbReference>